<reference evidence="1" key="1">
    <citation type="submission" date="2019-03" db="EMBL/GenBank/DDBJ databases">
        <title>Single cell metagenomics reveals metabolic interactions within the superorganism composed of flagellate Streblomastix strix and complex community of Bacteroidetes bacteria on its surface.</title>
        <authorList>
            <person name="Treitli S.C."/>
            <person name="Kolisko M."/>
            <person name="Husnik F."/>
            <person name="Keeling P."/>
            <person name="Hampl V."/>
        </authorList>
    </citation>
    <scope>NUCLEOTIDE SEQUENCE</scope>
    <source>
        <strain evidence="1">STM</strain>
    </source>
</reference>
<dbReference type="InterPro" id="IPR036390">
    <property type="entry name" value="WH_DNA-bd_sf"/>
</dbReference>
<evidence type="ECO:0000313" key="1">
    <source>
        <dbReference type="EMBL" id="KAA6305642.1"/>
    </source>
</evidence>
<comment type="caution">
    <text evidence="1">The sequence shown here is derived from an EMBL/GenBank/DDBJ whole genome shotgun (WGS) entry which is preliminary data.</text>
</comment>
<protein>
    <recommendedName>
        <fullName evidence="2">ATP-dependent DNA helicase RecG C-terminal domain-containing protein</fullName>
    </recommendedName>
</protein>
<evidence type="ECO:0008006" key="2">
    <source>
        <dbReference type="Google" id="ProtNLM"/>
    </source>
</evidence>
<dbReference type="Pfam" id="PF13412">
    <property type="entry name" value="HTH_24"/>
    <property type="match status" value="1"/>
</dbReference>
<dbReference type="EMBL" id="SNRY01010534">
    <property type="protein sequence ID" value="KAA6305642.1"/>
    <property type="molecule type" value="Genomic_DNA"/>
</dbReference>
<proteinExistence type="predicted"/>
<dbReference type="SUPFAM" id="SSF46785">
    <property type="entry name" value="Winged helix' DNA-binding domain"/>
    <property type="match status" value="1"/>
</dbReference>
<dbReference type="AlphaFoldDB" id="A0A5J4P8M8"/>
<dbReference type="Gene3D" id="1.10.10.10">
    <property type="entry name" value="Winged helix-like DNA-binding domain superfamily/Winged helix DNA-binding domain"/>
    <property type="match status" value="1"/>
</dbReference>
<sequence length="157" mass="17832">PENFPNVSDYRNLVLAESMRVMGFVNRFNRGIETAQLDLKDNGNEPAVFDLETLGVFGVIVKEKPIEKIPADFSNPWKSDNVNSSVNFYDLSETEKNIYSIIQENQGIKSVEIIKLINKPPRTIERYLKKLREKGLIEYVGSLKTGGYQIFVGNKTS</sequence>
<feature type="non-terminal residue" evidence="1">
    <location>
        <position position="1"/>
    </location>
</feature>
<name>A0A5J4P8M8_9ZZZZ</name>
<dbReference type="InterPro" id="IPR036388">
    <property type="entry name" value="WH-like_DNA-bd_sf"/>
</dbReference>
<accession>A0A5J4P8M8</accession>
<dbReference type="InterPro" id="IPR011991">
    <property type="entry name" value="ArsR-like_HTH"/>
</dbReference>
<gene>
    <name evidence="1" type="ORF">EZS27_042705</name>
</gene>
<organism evidence="1">
    <name type="scientific">termite gut metagenome</name>
    <dbReference type="NCBI Taxonomy" id="433724"/>
    <lineage>
        <taxon>unclassified sequences</taxon>
        <taxon>metagenomes</taxon>
        <taxon>organismal metagenomes</taxon>
    </lineage>
</organism>
<dbReference type="CDD" id="cd00090">
    <property type="entry name" value="HTH_ARSR"/>
    <property type="match status" value="1"/>
</dbReference>